<evidence type="ECO:0000256" key="5">
    <source>
        <dbReference type="ARBA" id="ARBA00022679"/>
    </source>
</evidence>
<dbReference type="InterPro" id="IPR036097">
    <property type="entry name" value="HisK_dim/P_sf"/>
</dbReference>
<evidence type="ECO:0000256" key="1">
    <source>
        <dbReference type="ARBA" id="ARBA00000085"/>
    </source>
</evidence>
<evidence type="ECO:0000313" key="13">
    <source>
        <dbReference type="EMBL" id="MFC5491511.1"/>
    </source>
</evidence>
<dbReference type="PROSITE" id="PS50112">
    <property type="entry name" value="PAS"/>
    <property type="match status" value="1"/>
</dbReference>
<gene>
    <name evidence="13" type="ORF">ACFPKY_00275</name>
</gene>
<keyword evidence="5" id="KW-0808">Transferase</keyword>
<name>A0ABW0MUG4_9ACTN</name>
<dbReference type="SMART" id="SM00388">
    <property type="entry name" value="HisKA"/>
    <property type="match status" value="1"/>
</dbReference>
<dbReference type="Gene3D" id="3.30.450.20">
    <property type="entry name" value="PAS domain"/>
    <property type="match status" value="1"/>
</dbReference>
<dbReference type="CDD" id="cd16922">
    <property type="entry name" value="HATPase_EvgS-ArcB-TorS-like"/>
    <property type="match status" value="1"/>
</dbReference>
<dbReference type="PROSITE" id="PS50109">
    <property type="entry name" value="HIS_KIN"/>
    <property type="match status" value="1"/>
</dbReference>
<feature type="coiled-coil region" evidence="8">
    <location>
        <begin position="82"/>
        <end position="112"/>
    </location>
</feature>
<dbReference type="SUPFAM" id="SSF47384">
    <property type="entry name" value="Homodimeric domain of signal transducing histidine kinase"/>
    <property type="match status" value="1"/>
</dbReference>
<dbReference type="InterPro" id="IPR001610">
    <property type="entry name" value="PAC"/>
</dbReference>
<dbReference type="SUPFAM" id="SSF55874">
    <property type="entry name" value="ATPase domain of HSP90 chaperone/DNA topoisomerase II/histidine kinase"/>
    <property type="match status" value="1"/>
</dbReference>
<comment type="catalytic activity">
    <reaction evidence="1">
        <text>ATP + protein L-histidine = ADP + protein N-phospho-L-histidine.</text>
        <dbReference type="EC" id="2.7.13.3"/>
    </reaction>
</comment>
<accession>A0ABW0MUG4</accession>
<dbReference type="SMART" id="SM00086">
    <property type="entry name" value="PAC"/>
    <property type="match status" value="1"/>
</dbReference>
<comment type="caution">
    <text evidence="13">The sequence shown here is derived from an EMBL/GenBank/DDBJ whole genome shotgun (WGS) entry which is preliminary data.</text>
</comment>
<dbReference type="CDD" id="cd00130">
    <property type="entry name" value="PAS"/>
    <property type="match status" value="1"/>
</dbReference>
<feature type="domain" description="PAS" evidence="11">
    <location>
        <begin position="102"/>
        <end position="172"/>
    </location>
</feature>
<dbReference type="SMART" id="SM00387">
    <property type="entry name" value="HATPase_c"/>
    <property type="match status" value="1"/>
</dbReference>
<evidence type="ECO:0000256" key="8">
    <source>
        <dbReference type="SAM" id="Coils"/>
    </source>
</evidence>
<dbReference type="Pfam" id="PF02518">
    <property type="entry name" value="HATPase_c"/>
    <property type="match status" value="1"/>
</dbReference>
<dbReference type="PANTHER" id="PTHR43047:SF72">
    <property type="entry name" value="OSMOSENSING HISTIDINE PROTEIN KINASE SLN1"/>
    <property type="match status" value="1"/>
</dbReference>
<dbReference type="GO" id="GO:0016301">
    <property type="term" value="F:kinase activity"/>
    <property type="evidence" value="ECO:0007669"/>
    <property type="project" value="UniProtKB-KW"/>
</dbReference>
<feature type="transmembrane region" description="Helical" evidence="9">
    <location>
        <begin position="21"/>
        <end position="42"/>
    </location>
</feature>
<dbReference type="Pfam" id="PF00512">
    <property type="entry name" value="HisKA"/>
    <property type="match status" value="1"/>
</dbReference>
<keyword evidence="7" id="KW-0902">Two-component regulatory system</keyword>
<dbReference type="PANTHER" id="PTHR43047">
    <property type="entry name" value="TWO-COMPONENT HISTIDINE PROTEIN KINASE"/>
    <property type="match status" value="1"/>
</dbReference>
<dbReference type="Gene3D" id="3.30.565.10">
    <property type="entry name" value="Histidine kinase-like ATPase, C-terminal domain"/>
    <property type="match status" value="1"/>
</dbReference>
<dbReference type="PRINTS" id="PR00344">
    <property type="entry name" value="BCTRLSENSOR"/>
</dbReference>
<evidence type="ECO:0000259" key="11">
    <source>
        <dbReference type="PROSITE" id="PS50112"/>
    </source>
</evidence>
<keyword evidence="9" id="KW-0812">Transmembrane</keyword>
<keyword evidence="14" id="KW-1185">Reference proteome</keyword>
<dbReference type="SUPFAM" id="SSF55785">
    <property type="entry name" value="PYP-like sensor domain (PAS domain)"/>
    <property type="match status" value="1"/>
</dbReference>
<dbReference type="EMBL" id="JBHSMD010000001">
    <property type="protein sequence ID" value="MFC5491511.1"/>
    <property type="molecule type" value="Genomic_DNA"/>
</dbReference>
<dbReference type="InterPro" id="IPR036890">
    <property type="entry name" value="HATPase_C_sf"/>
</dbReference>
<keyword evidence="9" id="KW-1133">Transmembrane helix</keyword>
<dbReference type="NCBIfam" id="TIGR00229">
    <property type="entry name" value="sensory_box"/>
    <property type="match status" value="1"/>
</dbReference>
<reference evidence="14" key="1">
    <citation type="journal article" date="2019" name="Int. J. Syst. Evol. Microbiol.">
        <title>The Global Catalogue of Microorganisms (GCM) 10K type strain sequencing project: providing services to taxonomists for standard genome sequencing and annotation.</title>
        <authorList>
            <consortium name="The Broad Institute Genomics Platform"/>
            <consortium name="The Broad Institute Genome Sequencing Center for Infectious Disease"/>
            <person name="Wu L."/>
            <person name="Ma J."/>
        </authorList>
    </citation>
    <scope>NUCLEOTIDE SEQUENCE [LARGE SCALE GENOMIC DNA]</scope>
    <source>
        <strain evidence="14">KACC 13778</strain>
    </source>
</reference>
<evidence type="ECO:0000256" key="7">
    <source>
        <dbReference type="ARBA" id="ARBA00023012"/>
    </source>
</evidence>
<evidence type="ECO:0000259" key="12">
    <source>
        <dbReference type="PROSITE" id="PS50113"/>
    </source>
</evidence>
<dbReference type="InterPro" id="IPR004358">
    <property type="entry name" value="Sig_transdc_His_kin-like_C"/>
</dbReference>
<dbReference type="Pfam" id="PF08448">
    <property type="entry name" value="PAS_4"/>
    <property type="match status" value="1"/>
</dbReference>
<dbReference type="Gene3D" id="1.10.287.130">
    <property type="match status" value="1"/>
</dbReference>
<dbReference type="SMART" id="SM00091">
    <property type="entry name" value="PAS"/>
    <property type="match status" value="1"/>
</dbReference>
<dbReference type="InterPro" id="IPR035965">
    <property type="entry name" value="PAS-like_dom_sf"/>
</dbReference>
<dbReference type="InterPro" id="IPR013656">
    <property type="entry name" value="PAS_4"/>
</dbReference>
<sequence>MSTKTRRGDSRTSPDVRRRRAHVDLVVCALIVTGSFLVLRHFDLFEHVYRWSRAHEDLNVDELVMATALAVLLSGFFGWRRYRDANAEAERLTAAERALAETNERYRSLYDLHPDAVFMLDSEGRLVSMNAAAVQMCGYTLEEMSGLTIADYVETHDIPRVTEQFRALLANPIDRLETRVLHKDGSMIEVAVTGMPVLVDGVPVGAYGIAEDITERNALRCDLEYARQVAEDASEAKSLFLANMSHEIRTPLTSVLAASEMLADTVTSEMQQRLVDTMQRSGARLLRLVDDILDFSRVEAGQTMLRDDPFDLYALLDELSRNAASIAEAKGVLLTCTVDPAVPHELLGDADRVSQVVGNLLDNAVKFTDHGYVRLDASLDGSDGEHGTVVIKVEDSGLGMAPEQQERIFEAFRQADPSITRSYGGTGLGLAICKTLVELMGGTITVDSTFAVGTEFTVRVPLGLVAAAAERTPQSA</sequence>
<dbReference type="InterPro" id="IPR000700">
    <property type="entry name" value="PAS-assoc_C"/>
</dbReference>
<evidence type="ECO:0000256" key="2">
    <source>
        <dbReference type="ARBA" id="ARBA00004236"/>
    </source>
</evidence>
<feature type="domain" description="PAC" evidence="12">
    <location>
        <begin position="174"/>
        <end position="225"/>
    </location>
</feature>
<feature type="domain" description="Histidine kinase" evidence="10">
    <location>
        <begin position="243"/>
        <end position="464"/>
    </location>
</feature>
<dbReference type="InterPro" id="IPR000014">
    <property type="entry name" value="PAS"/>
</dbReference>
<comment type="subcellular location">
    <subcellularLocation>
        <location evidence="2">Cell membrane</location>
    </subcellularLocation>
</comment>
<keyword evidence="4" id="KW-0597">Phosphoprotein</keyword>
<evidence type="ECO:0000256" key="9">
    <source>
        <dbReference type="SAM" id="Phobius"/>
    </source>
</evidence>
<keyword evidence="6 13" id="KW-0418">Kinase</keyword>
<evidence type="ECO:0000256" key="3">
    <source>
        <dbReference type="ARBA" id="ARBA00012438"/>
    </source>
</evidence>
<evidence type="ECO:0000256" key="4">
    <source>
        <dbReference type="ARBA" id="ARBA00022553"/>
    </source>
</evidence>
<organism evidence="13 14">
    <name type="scientific">Nocardioides caricicola</name>
    <dbReference type="NCBI Taxonomy" id="634770"/>
    <lineage>
        <taxon>Bacteria</taxon>
        <taxon>Bacillati</taxon>
        <taxon>Actinomycetota</taxon>
        <taxon>Actinomycetes</taxon>
        <taxon>Propionibacteriales</taxon>
        <taxon>Nocardioidaceae</taxon>
        <taxon>Nocardioides</taxon>
    </lineage>
</organism>
<evidence type="ECO:0000259" key="10">
    <source>
        <dbReference type="PROSITE" id="PS50109"/>
    </source>
</evidence>
<evidence type="ECO:0000256" key="6">
    <source>
        <dbReference type="ARBA" id="ARBA00022777"/>
    </source>
</evidence>
<keyword evidence="8" id="KW-0175">Coiled coil</keyword>
<dbReference type="InterPro" id="IPR005467">
    <property type="entry name" value="His_kinase_dom"/>
</dbReference>
<keyword evidence="9" id="KW-0472">Membrane</keyword>
<dbReference type="Proteomes" id="UP001595956">
    <property type="component" value="Unassembled WGS sequence"/>
</dbReference>
<protein>
    <recommendedName>
        <fullName evidence="3">histidine kinase</fullName>
        <ecNumber evidence="3">2.7.13.3</ecNumber>
    </recommendedName>
</protein>
<dbReference type="PROSITE" id="PS50113">
    <property type="entry name" value="PAC"/>
    <property type="match status" value="1"/>
</dbReference>
<dbReference type="CDD" id="cd00082">
    <property type="entry name" value="HisKA"/>
    <property type="match status" value="1"/>
</dbReference>
<evidence type="ECO:0000313" key="14">
    <source>
        <dbReference type="Proteomes" id="UP001595956"/>
    </source>
</evidence>
<dbReference type="EC" id="2.7.13.3" evidence="3"/>
<proteinExistence type="predicted"/>
<dbReference type="RefSeq" id="WP_345180659.1">
    <property type="nucleotide sequence ID" value="NZ_BAABFQ010000008.1"/>
</dbReference>
<dbReference type="InterPro" id="IPR003661">
    <property type="entry name" value="HisK_dim/P_dom"/>
</dbReference>
<dbReference type="InterPro" id="IPR003594">
    <property type="entry name" value="HATPase_dom"/>
</dbReference>